<feature type="transmembrane region" description="Helical" evidence="8">
    <location>
        <begin position="181"/>
        <end position="204"/>
    </location>
</feature>
<name>F6XIJ2_CIOIN</name>
<evidence type="ECO:0000256" key="8">
    <source>
        <dbReference type="SAM" id="Phobius"/>
    </source>
</evidence>
<evidence type="ECO:0000313" key="11">
    <source>
        <dbReference type="Proteomes" id="UP000008144"/>
    </source>
</evidence>
<dbReference type="STRING" id="7719.ENSCINP00000007619"/>
<feature type="transmembrane region" description="Helical" evidence="8">
    <location>
        <begin position="102"/>
        <end position="122"/>
    </location>
</feature>
<evidence type="ECO:0000256" key="5">
    <source>
        <dbReference type="ARBA" id="ARBA00023136"/>
    </source>
</evidence>
<evidence type="ECO:0000256" key="7">
    <source>
        <dbReference type="SAM" id="MobiDB-lite"/>
    </source>
</evidence>
<dbReference type="Gene3D" id="1.20.1070.10">
    <property type="entry name" value="Rhodopsin 7-helix transmembrane proteins"/>
    <property type="match status" value="1"/>
</dbReference>
<keyword evidence="11" id="KW-1185">Reference proteome</keyword>
<dbReference type="InParanoid" id="F6XIJ2"/>
<evidence type="ECO:0000256" key="2">
    <source>
        <dbReference type="ARBA" id="ARBA00022475"/>
    </source>
</evidence>
<dbReference type="FunFam" id="1.20.1070.10:FF:000623">
    <property type="entry name" value="Gonadotropin-releasing hormone receptor"/>
    <property type="match status" value="1"/>
</dbReference>
<feature type="transmembrane region" description="Helical" evidence="8">
    <location>
        <begin position="142"/>
        <end position="160"/>
    </location>
</feature>
<dbReference type="GO" id="GO:0007186">
    <property type="term" value="P:G protein-coupled receptor signaling pathway"/>
    <property type="evidence" value="ECO:0000318"/>
    <property type="project" value="GO_Central"/>
</dbReference>
<keyword evidence="4 8" id="KW-1133">Transmembrane helix</keyword>
<sequence length="454" mass="52280">MATVSSLVTTTATVMDGTTMSTPITSTFDINASYHSLNSTLDPNSTYFEKWCPYYHKMLTFNTIQLTRVIITWILFLVSTCGNSFVLYCLCMRKQRLHVHVITMHLTLADLAFTFFSMPMDATWNTTMAWLGSEFLCRLCQFLKQFGMYISSLMVVVIALDRVFSILSPMSANQQRKRTKILLISAWTLSLLCAIPALFLFSLIKKQFCPDQPIFYQCVDFSPNINKQDLKPYYFFTMCVSFLIPLFFTVISYSLILCEINAMQRRDERITGRRDNNIERARMKTLVLTSLVTLSFIVLWGPYYAMGIYHWFNPRERATFPKEISVGLFVLMYFHPAVHPILYGFFMKDIRKHFLVTLMRCFKLSRIPASRRASEKFGSCQRHLPEGNPHPRAGRAASSPLLSPVTERTVLRATSVPFIDAGKCNKNNNRQEIFLQVPPTNGELSTKRCCDERV</sequence>
<reference evidence="10" key="3">
    <citation type="submission" date="2025-08" db="UniProtKB">
        <authorList>
            <consortium name="Ensembl"/>
        </authorList>
    </citation>
    <scope>IDENTIFICATION</scope>
</reference>
<proteinExistence type="predicted"/>
<feature type="transmembrane region" description="Helical" evidence="8">
    <location>
        <begin position="324"/>
        <end position="346"/>
    </location>
</feature>
<feature type="domain" description="G-protein coupled receptors family 1 profile" evidence="9">
    <location>
        <begin position="82"/>
        <end position="343"/>
    </location>
</feature>
<dbReference type="Pfam" id="PF00001">
    <property type="entry name" value="7tm_1"/>
    <property type="match status" value="1"/>
</dbReference>
<dbReference type="InterPro" id="IPR017452">
    <property type="entry name" value="GPCR_Rhodpsn_7TM"/>
</dbReference>
<comment type="subcellular location">
    <subcellularLocation>
        <location evidence="1">Cell membrane</location>
        <topology evidence="1">Multi-pass membrane protein</topology>
    </subcellularLocation>
</comment>
<dbReference type="PRINTS" id="PR00237">
    <property type="entry name" value="GPCRRHODOPSN"/>
</dbReference>
<dbReference type="GO" id="GO:0032870">
    <property type="term" value="P:cellular response to hormone stimulus"/>
    <property type="evidence" value="ECO:0000318"/>
    <property type="project" value="GO_Central"/>
</dbReference>
<dbReference type="PROSITE" id="PS50262">
    <property type="entry name" value="G_PROTEIN_RECEP_F1_2"/>
    <property type="match status" value="1"/>
</dbReference>
<feature type="region of interest" description="Disordered" evidence="7">
    <location>
        <begin position="378"/>
        <end position="399"/>
    </location>
</feature>
<evidence type="ECO:0000313" key="10">
    <source>
        <dbReference type="Ensembl" id="ENSCINP00000007619.3"/>
    </source>
</evidence>
<accession>F6XIJ2</accession>
<dbReference type="EMBL" id="EAAA01001755">
    <property type="status" value="NOT_ANNOTATED_CDS"/>
    <property type="molecule type" value="Genomic_DNA"/>
</dbReference>
<dbReference type="GO" id="GO:0004930">
    <property type="term" value="F:G protein-coupled receptor activity"/>
    <property type="evidence" value="ECO:0000318"/>
    <property type="project" value="GO_Central"/>
</dbReference>
<evidence type="ECO:0000256" key="6">
    <source>
        <dbReference type="ARBA" id="ARBA00023170"/>
    </source>
</evidence>
<dbReference type="GeneTree" id="ENSGT00940000166987"/>
<evidence type="ECO:0000256" key="3">
    <source>
        <dbReference type="ARBA" id="ARBA00022692"/>
    </source>
</evidence>
<reference evidence="10" key="4">
    <citation type="submission" date="2025-09" db="UniProtKB">
        <authorList>
            <consortium name="Ensembl"/>
        </authorList>
    </citation>
    <scope>IDENTIFICATION</scope>
</reference>
<dbReference type="PANTHER" id="PTHR24241:SF59">
    <property type="entry name" value="ADIPOKINETIC HORMONE RECEPTOR, ISOFORM C"/>
    <property type="match status" value="1"/>
</dbReference>
<dbReference type="GO" id="GO:0005886">
    <property type="term" value="C:plasma membrane"/>
    <property type="evidence" value="ECO:0000318"/>
    <property type="project" value="GO_Central"/>
</dbReference>
<evidence type="ECO:0000256" key="1">
    <source>
        <dbReference type="ARBA" id="ARBA00004651"/>
    </source>
</evidence>
<keyword evidence="6" id="KW-0675">Receptor</keyword>
<dbReference type="Proteomes" id="UP000008144">
    <property type="component" value="Chromosome 3"/>
</dbReference>
<reference evidence="11" key="1">
    <citation type="journal article" date="2002" name="Science">
        <title>The draft genome of Ciona intestinalis: insights into chordate and vertebrate origins.</title>
        <authorList>
            <person name="Dehal P."/>
            <person name="Satou Y."/>
            <person name="Campbell R.K."/>
            <person name="Chapman J."/>
            <person name="Degnan B."/>
            <person name="De Tomaso A."/>
            <person name="Davidson B."/>
            <person name="Di Gregorio A."/>
            <person name="Gelpke M."/>
            <person name="Goodstein D.M."/>
            <person name="Harafuji N."/>
            <person name="Hastings K.E."/>
            <person name="Ho I."/>
            <person name="Hotta K."/>
            <person name="Huang W."/>
            <person name="Kawashima T."/>
            <person name="Lemaire P."/>
            <person name="Martinez D."/>
            <person name="Meinertzhagen I.A."/>
            <person name="Necula S."/>
            <person name="Nonaka M."/>
            <person name="Putnam N."/>
            <person name="Rash S."/>
            <person name="Saiga H."/>
            <person name="Satake M."/>
            <person name="Terry A."/>
            <person name="Yamada L."/>
            <person name="Wang H.G."/>
            <person name="Awazu S."/>
            <person name="Azumi K."/>
            <person name="Boore J."/>
            <person name="Branno M."/>
            <person name="Chin-Bow S."/>
            <person name="DeSantis R."/>
            <person name="Doyle S."/>
            <person name="Francino P."/>
            <person name="Keys D.N."/>
            <person name="Haga S."/>
            <person name="Hayashi H."/>
            <person name="Hino K."/>
            <person name="Imai K.S."/>
            <person name="Inaba K."/>
            <person name="Kano S."/>
            <person name="Kobayashi K."/>
            <person name="Kobayashi M."/>
            <person name="Lee B.I."/>
            <person name="Makabe K.W."/>
            <person name="Manohar C."/>
            <person name="Matassi G."/>
            <person name="Medina M."/>
            <person name="Mochizuki Y."/>
            <person name="Mount S."/>
            <person name="Morishita T."/>
            <person name="Miura S."/>
            <person name="Nakayama A."/>
            <person name="Nishizaka S."/>
            <person name="Nomoto H."/>
            <person name="Ohta F."/>
            <person name="Oishi K."/>
            <person name="Rigoutsos I."/>
            <person name="Sano M."/>
            <person name="Sasaki A."/>
            <person name="Sasakura Y."/>
            <person name="Shoguchi E."/>
            <person name="Shin-i T."/>
            <person name="Spagnuolo A."/>
            <person name="Stainier D."/>
            <person name="Suzuki M.M."/>
            <person name="Tassy O."/>
            <person name="Takatori N."/>
            <person name="Tokuoka M."/>
            <person name="Yagi K."/>
            <person name="Yoshizaki F."/>
            <person name="Wada S."/>
            <person name="Zhang C."/>
            <person name="Hyatt P.D."/>
            <person name="Larimer F."/>
            <person name="Detter C."/>
            <person name="Doggett N."/>
            <person name="Glavina T."/>
            <person name="Hawkins T."/>
            <person name="Richardson P."/>
            <person name="Lucas S."/>
            <person name="Kohara Y."/>
            <person name="Levine M."/>
            <person name="Satoh N."/>
            <person name="Rokhsar D.S."/>
        </authorList>
    </citation>
    <scope>NUCLEOTIDE SEQUENCE [LARGE SCALE GENOMIC DNA]</scope>
</reference>
<dbReference type="PANTHER" id="PTHR24241">
    <property type="entry name" value="NEUROPEPTIDE RECEPTOR-RELATED G-PROTEIN COUPLED RECEPTOR"/>
    <property type="match status" value="1"/>
</dbReference>
<feature type="transmembrane region" description="Helical" evidence="8">
    <location>
        <begin position="283"/>
        <end position="304"/>
    </location>
</feature>
<protein>
    <recommendedName>
        <fullName evidence="9">G-protein coupled receptors family 1 profile domain-containing protein</fullName>
    </recommendedName>
</protein>
<dbReference type="OMA" id="CNLIVLW"/>
<evidence type="ECO:0000256" key="4">
    <source>
        <dbReference type="ARBA" id="ARBA00022989"/>
    </source>
</evidence>
<dbReference type="CDD" id="cd15195">
    <property type="entry name" value="7tmA_GnRHR-like"/>
    <property type="match status" value="1"/>
</dbReference>
<dbReference type="AlphaFoldDB" id="F6XIJ2"/>
<keyword evidence="2" id="KW-1003">Cell membrane</keyword>
<dbReference type="Ensembl" id="ENSCINT00000007619.3">
    <property type="protein sequence ID" value="ENSCINP00000007619.3"/>
    <property type="gene ID" value="ENSCING00000003699.3"/>
</dbReference>
<keyword evidence="3 8" id="KW-0812">Transmembrane</keyword>
<dbReference type="InterPro" id="IPR000276">
    <property type="entry name" value="GPCR_Rhodpsn"/>
</dbReference>
<dbReference type="SUPFAM" id="SSF81321">
    <property type="entry name" value="Family A G protein-coupled receptor-like"/>
    <property type="match status" value="1"/>
</dbReference>
<reference evidence="10" key="2">
    <citation type="journal article" date="2008" name="Genome Biol.">
        <title>Improved genome assembly and evidence-based global gene model set for the chordate Ciona intestinalis: new insight into intron and operon populations.</title>
        <authorList>
            <person name="Satou Y."/>
            <person name="Mineta K."/>
            <person name="Ogasawara M."/>
            <person name="Sasakura Y."/>
            <person name="Shoguchi E."/>
            <person name="Ueno K."/>
            <person name="Yamada L."/>
            <person name="Matsumoto J."/>
            <person name="Wasserscheid J."/>
            <person name="Dewar K."/>
            <person name="Wiley G.B."/>
            <person name="Macmil S.L."/>
            <person name="Roe B.A."/>
            <person name="Zeller R.W."/>
            <person name="Hastings K.E."/>
            <person name="Lemaire P."/>
            <person name="Lindquist E."/>
            <person name="Endo T."/>
            <person name="Hotta K."/>
            <person name="Inaba K."/>
        </authorList>
    </citation>
    <scope>NUCLEOTIDE SEQUENCE [LARGE SCALE GENOMIC DNA]</scope>
    <source>
        <strain evidence="10">wild type</strain>
    </source>
</reference>
<feature type="transmembrane region" description="Helical" evidence="8">
    <location>
        <begin position="233"/>
        <end position="262"/>
    </location>
</feature>
<evidence type="ECO:0000259" key="9">
    <source>
        <dbReference type="PROSITE" id="PS50262"/>
    </source>
</evidence>
<dbReference type="HOGENOM" id="CLU_602611_0_0_1"/>
<organism evidence="10 11">
    <name type="scientific">Ciona intestinalis</name>
    <name type="common">Transparent sea squirt</name>
    <name type="synonym">Ascidia intestinalis</name>
    <dbReference type="NCBI Taxonomy" id="7719"/>
    <lineage>
        <taxon>Eukaryota</taxon>
        <taxon>Metazoa</taxon>
        <taxon>Chordata</taxon>
        <taxon>Tunicata</taxon>
        <taxon>Ascidiacea</taxon>
        <taxon>Phlebobranchia</taxon>
        <taxon>Cionidae</taxon>
        <taxon>Ciona</taxon>
    </lineage>
</organism>
<keyword evidence="5 8" id="KW-0472">Membrane</keyword>
<feature type="transmembrane region" description="Helical" evidence="8">
    <location>
        <begin position="70"/>
        <end position="90"/>
    </location>
</feature>